<dbReference type="Gene3D" id="1.20.120.720">
    <property type="entry name" value="Myosin VI head, motor domain, U50 subdomain"/>
    <property type="match status" value="1"/>
</dbReference>
<comment type="similarity">
    <text evidence="1 7">Belongs to the TRAFAC class myosin-kinesin ATPase superfamily. Myosin family.</text>
</comment>
<dbReference type="GO" id="GO:0051015">
    <property type="term" value="F:actin filament binding"/>
    <property type="evidence" value="ECO:0007669"/>
    <property type="project" value="TreeGrafter"/>
</dbReference>
<evidence type="ECO:0000256" key="7">
    <source>
        <dbReference type="PROSITE-ProRule" id="PRU00782"/>
    </source>
</evidence>
<dbReference type="InterPro" id="IPR027417">
    <property type="entry name" value="P-loop_NTPase"/>
</dbReference>
<evidence type="ECO:0000313" key="9">
    <source>
        <dbReference type="EMBL" id="CAI9735073.1"/>
    </source>
</evidence>
<dbReference type="Gene3D" id="1.20.58.530">
    <property type="match status" value="1"/>
</dbReference>
<evidence type="ECO:0000256" key="3">
    <source>
        <dbReference type="ARBA" id="ARBA00022840"/>
    </source>
</evidence>
<accession>A0AA36BJ72</accession>
<dbReference type="GO" id="GO:0000146">
    <property type="term" value="F:microfilament motor activity"/>
    <property type="evidence" value="ECO:0007669"/>
    <property type="project" value="TreeGrafter"/>
</dbReference>
<evidence type="ECO:0000313" key="10">
    <source>
        <dbReference type="Proteomes" id="UP001162480"/>
    </source>
</evidence>
<dbReference type="Pfam" id="PF00063">
    <property type="entry name" value="Myosin_head"/>
    <property type="match status" value="1"/>
</dbReference>
<feature type="binding site" evidence="7">
    <location>
        <begin position="105"/>
        <end position="112"/>
    </location>
    <ligand>
        <name>ATP</name>
        <dbReference type="ChEBI" id="CHEBI:30616"/>
    </ligand>
</feature>
<dbReference type="EMBL" id="OX597830">
    <property type="protein sequence ID" value="CAI9735073.1"/>
    <property type="molecule type" value="Genomic_DNA"/>
</dbReference>
<dbReference type="InterPro" id="IPR036961">
    <property type="entry name" value="Kinesin_motor_dom_sf"/>
</dbReference>
<dbReference type="PRINTS" id="PR00193">
    <property type="entry name" value="MYOSINHEAVY"/>
</dbReference>
<dbReference type="Gene3D" id="1.20.5.190">
    <property type="match status" value="1"/>
</dbReference>
<evidence type="ECO:0000256" key="6">
    <source>
        <dbReference type="ARBA" id="ARBA00023203"/>
    </source>
</evidence>
<dbReference type="GO" id="GO:0016459">
    <property type="term" value="C:myosin complex"/>
    <property type="evidence" value="ECO:0007669"/>
    <property type="project" value="UniProtKB-KW"/>
</dbReference>
<dbReference type="PROSITE" id="PS50096">
    <property type="entry name" value="IQ"/>
    <property type="match status" value="1"/>
</dbReference>
<dbReference type="PROSITE" id="PS51456">
    <property type="entry name" value="MYOSIN_MOTOR"/>
    <property type="match status" value="1"/>
</dbReference>
<dbReference type="SMART" id="SM00242">
    <property type="entry name" value="MYSc"/>
    <property type="match status" value="1"/>
</dbReference>
<dbReference type="GO" id="GO:0005524">
    <property type="term" value="F:ATP binding"/>
    <property type="evidence" value="ECO:0007669"/>
    <property type="project" value="UniProtKB-UniRule"/>
</dbReference>
<keyword evidence="4 7" id="KW-0518">Myosin</keyword>
<dbReference type="PANTHER" id="PTHR13140">
    <property type="entry name" value="MYOSIN"/>
    <property type="match status" value="1"/>
</dbReference>
<evidence type="ECO:0000256" key="2">
    <source>
        <dbReference type="ARBA" id="ARBA00022741"/>
    </source>
</evidence>
<keyword evidence="5 7" id="KW-0505">Motor protein</keyword>
<dbReference type="Proteomes" id="UP001162480">
    <property type="component" value="Chromosome 17"/>
</dbReference>
<feature type="region of interest" description="Actin-binding" evidence="7">
    <location>
        <begin position="572"/>
        <end position="594"/>
    </location>
</feature>
<keyword evidence="6 7" id="KW-0009">Actin-binding</keyword>
<dbReference type="GO" id="GO:0098858">
    <property type="term" value="C:actin-based cell projection"/>
    <property type="evidence" value="ECO:0007669"/>
    <property type="project" value="TreeGrafter"/>
</dbReference>
<dbReference type="SUPFAM" id="SSF52540">
    <property type="entry name" value="P-loop containing nucleoside triphosphate hydrolases"/>
    <property type="match status" value="1"/>
</dbReference>
<dbReference type="Pfam" id="PF00612">
    <property type="entry name" value="IQ"/>
    <property type="match status" value="2"/>
</dbReference>
<dbReference type="Gene3D" id="3.40.850.10">
    <property type="entry name" value="Kinesin motor domain"/>
    <property type="match status" value="1"/>
</dbReference>
<proteinExistence type="inferred from homology"/>
<dbReference type="GO" id="GO:0007015">
    <property type="term" value="P:actin filament organization"/>
    <property type="evidence" value="ECO:0007669"/>
    <property type="project" value="TreeGrafter"/>
</dbReference>
<organism evidence="9 10">
    <name type="scientific">Octopus vulgaris</name>
    <name type="common">Common octopus</name>
    <dbReference type="NCBI Taxonomy" id="6645"/>
    <lineage>
        <taxon>Eukaryota</taxon>
        <taxon>Metazoa</taxon>
        <taxon>Spiralia</taxon>
        <taxon>Lophotrochozoa</taxon>
        <taxon>Mollusca</taxon>
        <taxon>Cephalopoda</taxon>
        <taxon>Coleoidea</taxon>
        <taxon>Octopodiformes</taxon>
        <taxon>Octopoda</taxon>
        <taxon>Incirrata</taxon>
        <taxon>Octopodidae</taxon>
        <taxon>Octopus</taxon>
    </lineage>
</organism>
<dbReference type="InterPro" id="IPR000048">
    <property type="entry name" value="IQ_motif_EF-hand-BS"/>
</dbReference>
<keyword evidence="3 7" id="KW-0067">ATP-binding</keyword>
<dbReference type="Gene3D" id="6.20.240.20">
    <property type="match status" value="1"/>
</dbReference>
<name>A0AA36BJ72_OCTVU</name>
<dbReference type="GO" id="GO:0005737">
    <property type="term" value="C:cytoplasm"/>
    <property type="evidence" value="ECO:0007669"/>
    <property type="project" value="TreeGrafter"/>
</dbReference>
<reference evidence="9" key="1">
    <citation type="submission" date="2023-08" db="EMBL/GenBank/DDBJ databases">
        <authorList>
            <person name="Alioto T."/>
            <person name="Alioto T."/>
            <person name="Gomez Garrido J."/>
        </authorList>
    </citation>
    <scope>NUCLEOTIDE SEQUENCE</scope>
</reference>
<protein>
    <submittedName>
        <fullName evidence="9">Unconventional myosin-XV isoform X5</fullName>
    </submittedName>
</protein>
<evidence type="ECO:0000259" key="8">
    <source>
        <dbReference type="PROSITE" id="PS51456"/>
    </source>
</evidence>
<evidence type="ECO:0000256" key="4">
    <source>
        <dbReference type="ARBA" id="ARBA00023123"/>
    </source>
</evidence>
<evidence type="ECO:0000256" key="1">
    <source>
        <dbReference type="ARBA" id="ARBA00008314"/>
    </source>
</evidence>
<evidence type="ECO:0000256" key="5">
    <source>
        <dbReference type="ARBA" id="ARBA00023175"/>
    </source>
</evidence>
<keyword evidence="10" id="KW-1185">Reference proteome</keyword>
<feature type="domain" description="Myosin motor" evidence="8">
    <location>
        <begin position="12"/>
        <end position="695"/>
    </location>
</feature>
<gene>
    <name evidence="9" type="ORF">OCTVUL_1B018475</name>
</gene>
<dbReference type="AlphaFoldDB" id="A0AA36BJ72"/>
<dbReference type="PANTHER" id="PTHR13140:SF709">
    <property type="entry name" value="UNCONVENTIONAL MYOSIN-XV"/>
    <property type="match status" value="1"/>
</dbReference>
<dbReference type="GO" id="GO:0016020">
    <property type="term" value="C:membrane"/>
    <property type="evidence" value="ECO:0007669"/>
    <property type="project" value="TreeGrafter"/>
</dbReference>
<keyword evidence="2 7" id="KW-0547">Nucleotide-binding</keyword>
<dbReference type="FunFam" id="1.10.10.820:FF:000001">
    <property type="entry name" value="Myosin heavy chain"/>
    <property type="match status" value="1"/>
</dbReference>
<dbReference type="Gene3D" id="1.10.10.820">
    <property type="match status" value="1"/>
</dbReference>
<sequence length="740" mass="85734">MGDTNKDENAEESMEDLITLSTLNHQTILSTLQTRYNNKLIYTYIGSILVAINPYKIFNIYGKDVVKKYEGCPIGQQPPHLFAIGSVCYEKMLRDWENQVVLISGESGSGKTESCKLIMQYVALVNRNNDNLITEQILEGNPLLESFGNAKTIRNDNSSRFGKYIELFFQSGSICGARTAEYLLERSRIVKQPDDERNYHVFYEMLSAMTLEEKKEYGLQDAPQYFYLNQGNSCTIPGRNDTENFRALTEAMDVLGFSRTEKKTIQSILASVLHLGNIYFCKTNQTDYDMMQLGSDAEIKWISYLLELSPDWLKSSLTTKVMEARDERLVTPFTIAQAQDARDAIAKALYCRLFTWLVERINQIVYRSPREKVTSMALLDIFGFEDISLNSFEQLCINYANETLQSFFNECIFLMEQKEYKKERINWSQIDFPNNQELICLISSKPSGIFHILDDECNFPRASDKSFLEKCHYEHSMSCNYEKPRMSSMEFIIYHYAGKVTYNARSFLEKNKDTLQSDVVELLCESKNSIICQMFEDMRGRLLPKTLSKNTGRYVTMKPKTPTVSAQFNESLASLVYTMKQCNPYFVRCIKPNNTKSPMLFKSETVMEQLKYSGILQTINIRKWGYPVRIRFPIFIDRYKCLIRRQKIRKSDLPSDICRKILLTQHPDNESKYQVGATKVFLKEAFEQHLEKASRSVQDEAILSIQRTVRAFIVRKKFTRTIRSATNIQSAIRAWKVSKV</sequence>
<dbReference type="InterPro" id="IPR001609">
    <property type="entry name" value="Myosin_head_motor_dom-like"/>
</dbReference>